<name>A0AB94IDU8_9GAMM</name>
<evidence type="ECO:0000256" key="1">
    <source>
        <dbReference type="SAM" id="Phobius"/>
    </source>
</evidence>
<dbReference type="PROSITE" id="PS00409">
    <property type="entry name" value="PROKAR_NTER_METHYL"/>
    <property type="match status" value="1"/>
</dbReference>
<comment type="caution">
    <text evidence="2">The sequence shown here is derived from an EMBL/GenBank/DDBJ whole genome shotgun (WGS) entry which is preliminary data.</text>
</comment>
<feature type="transmembrane region" description="Helical" evidence="1">
    <location>
        <begin position="20"/>
        <end position="38"/>
    </location>
</feature>
<evidence type="ECO:0000313" key="2">
    <source>
        <dbReference type="EMBL" id="TEA27640.1"/>
    </source>
</evidence>
<protein>
    <submittedName>
        <fullName evidence="2">Prepilin-type N-terminal cleavage/methylation domain-containing protein</fullName>
    </submittedName>
</protein>
<evidence type="ECO:0000313" key="3">
    <source>
        <dbReference type="Proteomes" id="UP000506160"/>
    </source>
</evidence>
<dbReference type="SUPFAM" id="SSF54523">
    <property type="entry name" value="Pili subunits"/>
    <property type="match status" value="1"/>
</dbReference>
<dbReference type="EMBL" id="AWGA01000024">
    <property type="protein sequence ID" value="TEA27640.1"/>
    <property type="molecule type" value="Genomic_DNA"/>
</dbReference>
<keyword evidence="1" id="KW-1133">Transmembrane helix</keyword>
<sequence>MIKKLFFNIKNCQGFTLIELAIAMAILAIISTTGVSYWQNIKQRSELKATTLLLAKFMQQLYAQANWQNKAMIVWLIKKDQSWCVVATEAPIFPTDCHLAMLSFTPLSPSVQAIGLTEEKPIVFYGKRGMAQAGTIQLSNNQGIAKIIVSWRGRIRYCSQNIFFMGIPQC</sequence>
<organism evidence="2 3">
    <name type="scientific">Candidatus Schmidhempelia bombi str. Bimp</name>
    <dbReference type="NCBI Taxonomy" id="1387197"/>
    <lineage>
        <taxon>Bacteria</taxon>
        <taxon>Pseudomonadati</taxon>
        <taxon>Pseudomonadota</taxon>
        <taxon>Gammaproteobacteria</taxon>
        <taxon>Orbales</taxon>
        <taxon>Orbaceae</taxon>
        <taxon>Candidatus Schmidhempelia</taxon>
    </lineage>
</organism>
<keyword evidence="1" id="KW-0812">Transmembrane</keyword>
<keyword evidence="3" id="KW-1185">Reference proteome</keyword>
<keyword evidence="1" id="KW-0472">Membrane</keyword>
<proteinExistence type="predicted"/>
<dbReference type="Gene3D" id="3.30.700.10">
    <property type="entry name" value="Glycoprotein, Type 4 Pilin"/>
    <property type="match status" value="1"/>
</dbReference>
<dbReference type="Proteomes" id="UP000506160">
    <property type="component" value="Unassembled WGS sequence"/>
</dbReference>
<dbReference type="InterPro" id="IPR045584">
    <property type="entry name" value="Pilin-like"/>
</dbReference>
<dbReference type="AlphaFoldDB" id="A0AB94IDU8"/>
<dbReference type="InterPro" id="IPR012902">
    <property type="entry name" value="N_methyl_site"/>
</dbReference>
<dbReference type="NCBIfam" id="TIGR02532">
    <property type="entry name" value="IV_pilin_GFxxxE"/>
    <property type="match status" value="1"/>
</dbReference>
<gene>
    <name evidence="2" type="ORF">O970_02515</name>
</gene>
<accession>A0AB94IDU8</accession>
<dbReference type="RefSeq" id="WP_024495609.1">
    <property type="nucleotide sequence ID" value="NZ_AWGA01000024.1"/>
</dbReference>
<dbReference type="Pfam" id="PF07963">
    <property type="entry name" value="N_methyl"/>
    <property type="match status" value="1"/>
</dbReference>
<reference evidence="2 3" key="1">
    <citation type="journal article" date="2014" name="Appl. Environ. Microbiol.">
        <title>Genomic features of a bumble bee symbiont reflect its host environment.</title>
        <authorList>
            <person name="Martinson V.G."/>
            <person name="Magoc T."/>
            <person name="Koch H."/>
            <person name="Salzberg S.L."/>
            <person name="Moran N.A."/>
        </authorList>
    </citation>
    <scope>NUCLEOTIDE SEQUENCE [LARGE SCALE GENOMIC DNA]</scope>
    <source>
        <strain evidence="2 3">Bimp</strain>
    </source>
</reference>